<proteinExistence type="inferred from homology"/>
<evidence type="ECO:0000313" key="14">
    <source>
        <dbReference type="EMBL" id="CAH1987968.1"/>
    </source>
</evidence>
<dbReference type="OrthoDB" id="8182903at2759"/>
<protein>
    <recommendedName>
        <fullName evidence="4">RING-type E3 ubiquitin transferase</fullName>
        <ecNumber evidence="4">2.3.2.27</ecNumber>
    </recommendedName>
</protein>
<feature type="region of interest" description="Disordered" evidence="11">
    <location>
        <begin position="1"/>
        <end position="45"/>
    </location>
</feature>
<comment type="caution">
    <text evidence="14">The sequence shown here is derived from an EMBL/GenBank/DDBJ whole genome shotgun (WGS) entry which is preliminary data.</text>
</comment>
<dbReference type="GO" id="GO:0061630">
    <property type="term" value="F:ubiquitin protein ligase activity"/>
    <property type="evidence" value="ECO:0007669"/>
    <property type="project" value="UniProtKB-EC"/>
</dbReference>
<dbReference type="Pfam" id="PF21361">
    <property type="entry name" value="Sina_ZnF"/>
    <property type="match status" value="1"/>
</dbReference>
<evidence type="ECO:0000259" key="12">
    <source>
        <dbReference type="PROSITE" id="PS50089"/>
    </source>
</evidence>
<dbReference type="GO" id="GO:0005737">
    <property type="term" value="C:cytoplasm"/>
    <property type="evidence" value="ECO:0007669"/>
    <property type="project" value="TreeGrafter"/>
</dbReference>
<dbReference type="InterPro" id="IPR013083">
    <property type="entry name" value="Znf_RING/FYVE/PHD"/>
</dbReference>
<evidence type="ECO:0000256" key="4">
    <source>
        <dbReference type="ARBA" id="ARBA00012483"/>
    </source>
</evidence>
<reference evidence="14" key="1">
    <citation type="submission" date="2022-03" db="EMBL/GenBank/DDBJ databases">
        <authorList>
            <person name="Sayadi A."/>
        </authorList>
    </citation>
    <scope>NUCLEOTIDE SEQUENCE</scope>
</reference>
<evidence type="ECO:0000259" key="13">
    <source>
        <dbReference type="PROSITE" id="PS51081"/>
    </source>
</evidence>
<dbReference type="PANTHER" id="PTHR45877">
    <property type="entry name" value="E3 UBIQUITIN-PROTEIN LIGASE SIAH2"/>
    <property type="match status" value="1"/>
</dbReference>
<dbReference type="FunFam" id="3.30.40.10:FF:000041">
    <property type="entry name" value="E3 ubiquitin-protein ligase SINAT3"/>
    <property type="match status" value="1"/>
</dbReference>
<dbReference type="InterPro" id="IPR013010">
    <property type="entry name" value="Znf_SIAH"/>
</dbReference>
<evidence type="ECO:0000256" key="9">
    <source>
        <dbReference type="ARBA" id="ARBA00022833"/>
    </source>
</evidence>
<organism evidence="14 15">
    <name type="scientific">Acanthoscelides obtectus</name>
    <name type="common">Bean weevil</name>
    <name type="synonym">Bruchus obtectus</name>
    <dbReference type="NCBI Taxonomy" id="200917"/>
    <lineage>
        <taxon>Eukaryota</taxon>
        <taxon>Metazoa</taxon>
        <taxon>Ecdysozoa</taxon>
        <taxon>Arthropoda</taxon>
        <taxon>Hexapoda</taxon>
        <taxon>Insecta</taxon>
        <taxon>Pterygota</taxon>
        <taxon>Neoptera</taxon>
        <taxon>Endopterygota</taxon>
        <taxon>Coleoptera</taxon>
        <taxon>Polyphaga</taxon>
        <taxon>Cucujiformia</taxon>
        <taxon>Chrysomeloidea</taxon>
        <taxon>Chrysomelidae</taxon>
        <taxon>Bruchinae</taxon>
        <taxon>Bruchini</taxon>
        <taxon>Acanthoscelides</taxon>
    </lineage>
</organism>
<evidence type="ECO:0000256" key="3">
    <source>
        <dbReference type="ARBA" id="ARBA00009119"/>
    </source>
</evidence>
<dbReference type="GO" id="GO:0043161">
    <property type="term" value="P:proteasome-mediated ubiquitin-dependent protein catabolic process"/>
    <property type="evidence" value="ECO:0007669"/>
    <property type="project" value="TreeGrafter"/>
</dbReference>
<feature type="compositionally biased region" description="Polar residues" evidence="11">
    <location>
        <begin position="1"/>
        <end position="21"/>
    </location>
</feature>
<keyword evidence="5" id="KW-0808">Transferase</keyword>
<feature type="domain" description="RING-type" evidence="12">
    <location>
        <begin position="152"/>
        <end position="187"/>
    </location>
</feature>
<dbReference type="SUPFAM" id="SSF57850">
    <property type="entry name" value="RING/U-box"/>
    <property type="match status" value="1"/>
</dbReference>
<dbReference type="SUPFAM" id="SSF49599">
    <property type="entry name" value="TRAF domain-like"/>
    <property type="match status" value="1"/>
</dbReference>
<gene>
    <name evidence="14" type="ORF">ACAOBT_LOCUS18196</name>
</gene>
<dbReference type="InterPro" id="IPR001841">
    <property type="entry name" value="Znf_RING"/>
</dbReference>
<feature type="domain" description="SIAH-type" evidence="13">
    <location>
        <begin position="204"/>
        <end position="264"/>
    </location>
</feature>
<evidence type="ECO:0000256" key="2">
    <source>
        <dbReference type="ARBA" id="ARBA00004906"/>
    </source>
</evidence>
<keyword evidence="15" id="KW-1185">Reference proteome</keyword>
<comment type="similarity">
    <text evidence="3">Belongs to the SINA (Seven in absentia) family.</text>
</comment>
<dbReference type="PANTHER" id="PTHR45877:SF2">
    <property type="entry name" value="E3 UBIQUITIN-PROTEIN LIGASE SINA-RELATED"/>
    <property type="match status" value="1"/>
</dbReference>
<dbReference type="PROSITE" id="PS51081">
    <property type="entry name" value="ZF_SIAH"/>
    <property type="match status" value="1"/>
</dbReference>
<evidence type="ECO:0000313" key="15">
    <source>
        <dbReference type="Proteomes" id="UP001152888"/>
    </source>
</evidence>
<dbReference type="Gene3D" id="3.30.40.10">
    <property type="entry name" value="Zinc/RING finger domain, C3HC4 (zinc finger)"/>
    <property type="match status" value="2"/>
</dbReference>
<dbReference type="InterPro" id="IPR004162">
    <property type="entry name" value="SINA-like_animal"/>
</dbReference>
<evidence type="ECO:0000256" key="6">
    <source>
        <dbReference type="ARBA" id="ARBA00022723"/>
    </source>
</evidence>
<keyword evidence="8" id="KW-0833">Ubl conjugation pathway</keyword>
<evidence type="ECO:0000256" key="5">
    <source>
        <dbReference type="ARBA" id="ARBA00022679"/>
    </source>
</evidence>
<dbReference type="EC" id="2.3.2.27" evidence="4"/>
<evidence type="ECO:0000256" key="11">
    <source>
        <dbReference type="SAM" id="MobiDB-lite"/>
    </source>
</evidence>
<dbReference type="Pfam" id="PF21362">
    <property type="entry name" value="Sina_RING"/>
    <property type="match status" value="1"/>
</dbReference>
<evidence type="ECO:0000256" key="1">
    <source>
        <dbReference type="ARBA" id="ARBA00000900"/>
    </source>
</evidence>
<evidence type="ECO:0000256" key="10">
    <source>
        <dbReference type="PROSITE-ProRule" id="PRU00455"/>
    </source>
</evidence>
<dbReference type="AlphaFoldDB" id="A0A9P0L537"/>
<keyword evidence="6" id="KW-0479">Metal-binding</keyword>
<dbReference type="GO" id="GO:0031624">
    <property type="term" value="F:ubiquitin conjugating enzyme binding"/>
    <property type="evidence" value="ECO:0007669"/>
    <property type="project" value="TreeGrafter"/>
</dbReference>
<dbReference type="Proteomes" id="UP001152888">
    <property type="component" value="Unassembled WGS sequence"/>
</dbReference>
<dbReference type="EMBL" id="CAKOFQ010007034">
    <property type="protein sequence ID" value="CAH1987968.1"/>
    <property type="molecule type" value="Genomic_DNA"/>
</dbReference>
<dbReference type="InterPro" id="IPR049548">
    <property type="entry name" value="Sina-like_RING"/>
</dbReference>
<keyword evidence="7 10" id="KW-0863">Zinc-finger</keyword>
<sequence length="414" mass="47561">MDSSSAASTSQMDLSPTSTSRTVHDVAVDNEISSTTPTELDRSEHNLDETESVLYDRFLELSIDPYNQTGSSQHIPVYNFDIQHNSAHQTETVTVIGLDDNSTSGSETDIEIPTINQRTIASQTEPQITSETADGSELELNTYQRFLQLLECPVCYNYMSPPFGQCSHGHVICPRCYDLLSRCPICRSPKISAHPVVIERIYDVTPLPCKFEPRGCKLLIKGKYLKRHEERCKFKPWTCPLQPMNCHWEGDRHDLLTHLQQIHPGRIILNDSRSFYCRSVIGTNSLFMMVLFYTDDTLFRAFWQFDGTQSLMKFCVCQMQREITEEDFFYSFTLFSLSTREESVKLMAKCYIPDNLEHDLFISNQFVAVHFDLLRKYSNEKGDVKIRIQIIKQYPVISTNSLETSLSIENNMQA</sequence>
<comment type="catalytic activity">
    <reaction evidence="1">
        <text>S-ubiquitinyl-[E2 ubiquitin-conjugating enzyme]-L-cysteine + [acceptor protein]-L-lysine = [E2 ubiquitin-conjugating enzyme]-L-cysteine + N(6)-ubiquitinyl-[acceptor protein]-L-lysine.</text>
        <dbReference type="EC" id="2.3.2.27"/>
    </reaction>
</comment>
<comment type="pathway">
    <text evidence="2">Protein modification; protein ubiquitination.</text>
</comment>
<evidence type="ECO:0000256" key="8">
    <source>
        <dbReference type="ARBA" id="ARBA00022786"/>
    </source>
</evidence>
<accession>A0A9P0L537</accession>
<evidence type="ECO:0000256" key="7">
    <source>
        <dbReference type="ARBA" id="ARBA00022771"/>
    </source>
</evidence>
<dbReference type="GO" id="GO:0008270">
    <property type="term" value="F:zinc ion binding"/>
    <property type="evidence" value="ECO:0007669"/>
    <property type="project" value="UniProtKB-KW"/>
</dbReference>
<keyword evidence="9" id="KW-0862">Zinc</keyword>
<dbReference type="PROSITE" id="PS50089">
    <property type="entry name" value="ZF_RING_2"/>
    <property type="match status" value="1"/>
</dbReference>
<name>A0A9P0L537_ACAOB</name>